<gene>
    <name evidence="3" type="ORF">HMPREF9943_01349</name>
</gene>
<name>M2NDX8_9FIRM</name>
<feature type="domain" description="Cell wall hydrolase SleB" evidence="2">
    <location>
        <begin position="120"/>
        <end position="214"/>
    </location>
</feature>
<proteinExistence type="predicted"/>
<feature type="region of interest" description="Disordered" evidence="1">
    <location>
        <begin position="55"/>
        <end position="97"/>
    </location>
</feature>
<dbReference type="Gene3D" id="1.10.10.2520">
    <property type="entry name" value="Cell wall hydrolase SleB, domain 1"/>
    <property type="match status" value="1"/>
</dbReference>
<dbReference type="Pfam" id="PF07486">
    <property type="entry name" value="Hydrolase_2"/>
    <property type="match status" value="1"/>
</dbReference>
<evidence type="ECO:0000256" key="1">
    <source>
        <dbReference type="SAM" id="MobiDB-lite"/>
    </source>
</evidence>
<comment type="caution">
    <text evidence="3">The sequence shown here is derived from an EMBL/GenBank/DDBJ whole genome shotgun (WGS) entry which is preliminary data.</text>
</comment>
<dbReference type="eggNOG" id="COG3773">
    <property type="taxonomic scope" value="Bacteria"/>
</dbReference>
<feature type="compositionally biased region" description="Basic and acidic residues" evidence="1">
    <location>
        <begin position="55"/>
        <end position="84"/>
    </location>
</feature>
<evidence type="ECO:0000259" key="2">
    <source>
        <dbReference type="Pfam" id="PF07486"/>
    </source>
</evidence>
<dbReference type="GO" id="GO:0016787">
    <property type="term" value="F:hydrolase activity"/>
    <property type="evidence" value="ECO:0007669"/>
    <property type="project" value="InterPro"/>
</dbReference>
<dbReference type="Proteomes" id="UP000011758">
    <property type="component" value="Unassembled WGS sequence"/>
</dbReference>
<organism evidence="3 4">
    <name type="scientific">Eggerthia catenaformis OT 569 = DSM 20559</name>
    <dbReference type="NCBI Taxonomy" id="999415"/>
    <lineage>
        <taxon>Bacteria</taxon>
        <taxon>Bacillati</taxon>
        <taxon>Bacillota</taxon>
        <taxon>Erysipelotrichia</taxon>
        <taxon>Erysipelotrichales</taxon>
        <taxon>Coprobacillaceae</taxon>
        <taxon>Eggerthia</taxon>
    </lineage>
</organism>
<dbReference type="InterPro" id="IPR011105">
    <property type="entry name" value="Cell_wall_hydrolase_SleB"/>
</dbReference>
<dbReference type="BioCyc" id="ECAT999415-HMP:GTTI-1384-MONOMER"/>
<evidence type="ECO:0000313" key="3">
    <source>
        <dbReference type="EMBL" id="EMD16423.1"/>
    </source>
</evidence>
<keyword evidence="4" id="KW-1185">Reference proteome</keyword>
<dbReference type="EMBL" id="AGEJ01000021">
    <property type="protein sequence ID" value="EMD16423.1"/>
    <property type="molecule type" value="Genomic_DNA"/>
</dbReference>
<accession>M2NDX8</accession>
<feature type="compositionally biased region" description="Low complexity" evidence="1">
    <location>
        <begin position="88"/>
        <end position="97"/>
    </location>
</feature>
<protein>
    <recommendedName>
        <fullName evidence="2">Cell wall hydrolase SleB domain-containing protein</fullName>
    </recommendedName>
</protein>
<dbReference type="RefSeq" id="WP_004803349.1">
    <property type="nucleotide sequence ID" value="NZ_AUGJ01000013.1"/>
</dbReference>
<dbReference type="InterPro" id="IPR042047">
    <property type="entry name" value="SleB_dom1"/>
</dbReference>
<dbReference type="AlphaFoldDB" id="M2NDX8"/>
<reference evidence="3 4" key="1">
    <citation type="submission" date="2013-02" db="EMBL/GenBank/DDBJ databases">
        <title>The Genome Sequence of Lactobacillus catenaformis F0143.</title>
        <authorList>
            <consortium name="The Broad Institute Genome Sequencing Platform"/>
            <person name="Earl A."/>
            <person name="Ward D."/>
            <person name="Feldgarden M."/>
            <person name="Gevers D."/>
            <person name="Izard J."/>
            <person name="Blanton J.M."/>
            <person name="Mathney J."/>
            <person name="Dewhirst F.E."/>
            <person name="Young S.K."/>
            <person name="Zeng Q."/>
            <person name="Gargeya S."/>
            <person name="Fitzgerald M."/>
            <person name="Haas B."/>
            <person name="Abouelleil A."/>
            <person name="Alvarado L."/>
            <person name="Arachchi H.M."/>
            <person name="Berlin A."/>
            <person name="Chapman S.B."/>
            <person name="Gearin G."/>
            <person name="Goldberg J."/>
            <person name="Griggs A."/>
            <person name="Gujja S."/>
            <person name="Hansen M."/>
            <person name="Heiman D."/>
            <person name="Howarth C."/>
            <person name="Larimer J."/>
            <person name="Lui A."/>
            <person name="MacDonald P.J.P."/>
            <person name="McCowen C."/>
            <person name="Montmayeur A."/>
            <person name="Murphy C."/>
            <person name="Neiman D."/>
            <person name="Pearson M."/>
            <person name="Priest M."/>
            <person name="Roberts A."/>
            <person name="Saif S."/>
            <person name="Shea T."/>
            <person name="Sisk P."/>
            <person name="Stolte C."/>
            <person name="Sykes S."/>
            <person name="Wortman J."/>
            <person name="Nusbaum C."/>
            <person name="Birren B."/>
        </authorList>
    </citation>
    <scope>NUCLEOTIDE SEQUENCE [LARGE SCALE GENOMIC DNA]</scope>
    <source>
        <strain evidence="3 4">OT 569</strain>
    </source>
</reference>
<evidence type="ECO:0000313" key="4">
    <source>
        <dbReference type="Proteomes" id="UP000011758"/>
    </source>
</evidence>
<dbReference type="STRING" id="999415.HMPREF9943_01349"/>
<sequence length="216" mass="24882">MFLVVSSHQPLPVRAEEKINPIVIQRPQLSLSNLMEETEKVTDNQIEIIKQQEAELKKKQEEKRKQEEAKRRQEEERKKAETARKRTQSYSPLSSSSYYSISESDAVLLQKLMLSEAGNQGVKGMALVGQVVLNRAKRKHWSIRSVIYEPGQFSVVKNGALSRRVPNGSSKQALNQILRGAYKNFNAYYFIESSSYRGWFKSLSVVEKYNSHIFLR</sequence>